<evidence type="ECO:0000313" key="6">
    <source>
        <dbReference type="Proteomes" id="UP000063964"/>
    </source>
</evidence>
<keyword evidence="5" id="KW-0378">Hydrolase</keyword>
<dbReference type="EC" id="3.1.3.18" evidence="4"/>
<reference evidence="6" key="1">
    <citation type="submission" date="2016-02" db="EMBL/GenBank/DDBJ databases">
        <authorList>
            <person name="Holder M.E."/>
            <person name="Ajami N.J."/>
            <person name="Petrosino J.F."/>
        </authorList>
    </citation>
    <scope>NUCLEOTIDE SEQUENCE [LARGE SCALE GENOMIC DNA]</scope>
    <source>
        <strain evidence="6">DSM 12838</strain>
    </source>
</reference>
<dbReference type="Pfam" id="PF13419">
    <property type="entry name" value="HAD_2"/>
    <property type="match status" value="1"/>
</dbReference>
<dbReference type="InterPro" id="IPR041492">
    <property type="entry name" value="HAD_2"/>
</dbReference>
<dbReference type="InterPro" id="IPR050155">
    <property type="entry name" value="HAD-like_hydrolase_sf"/>
</dbReference>
<evidence type="ECO:0000256" key="2">
    <source>
        <dbReference type="ARBA" id="ARBA00004818"/>
    </source>
</evidence>
<dbReference type="PRINTS" id="PR00413">
    <property type="entry name" value="HADHALOGNASE"/>
</dbReference>
<dbReference type="InterPro" id="IPR023198">
    <property type="entry name" value="PGP-like_dom2"/>
</dbReference>
<dbReference type="InterPro" id="IPR006439">
    <property type="entry name" value="HAD-SF_hydro_IA"/>
</dbReference>
<comment type="catalytic activity">
    <reaction evidence="1">
        <text>2-phosphoglycolate + H2O = glycolate + phosphate</text>
        <dbReference type="Rhea" id="RHEA:14369"/>
        <dbReference type="ChEBI" id="CHEBI:15377"/>
        <dbReference type="ChEBI" id="CHEBI:29805"/>
        <dbReference type="ChEBI" id="CHEBI:43474"/>
        <dbReference type="ChEBI" id="CHEBI:58033"/>
        <dbReference type="EC" id="3.1.3.18"/>
    </reaction>
</comment>
<dbReference type="RefSeq" id="WP_066608304.1">
    <property type="nucleotide sequence ID" value="NZ_CP014230.1"/>
</dbReference>
<dbReference type="KEGG" id="doa:AXF15_12815"/>
<dbReference type="GO" id="GO:0005829">
    <property type="term" value="C:cytosol"/>
    <property type="evidence" value="ECO:0007669"/>
    <property type="project" value="TreeGrafter"/>
</dbReference>
<dbReference type="Proteomes" id="UP000063964">
    <property type="component" value="Chromosome"/>
</dbReference>
<comment type="similarity">
    <text evidence="3">Belongs to the HAD-like hydrolase superfamily. CbbY/CbbZ/Gph/YieH family.</text>
</comment>
<proteinExistence type="inferred from homology"/>
<dbReference type="GO" id="GO:0006281">
    <property type="term" value="P:DNA repair"/>
    <property type="evidence" value="ECO:0007669"/>
    <property type="project" value="TreeGrafter"/>
</dbReference>
<dbReference type="PANTHER" id="PTHR43434:SF1">
    <property type="entry name" value="PHOSPHOGLYCOLATE PHOSPHATASE"/>
    <property type="match status" value="1"/>
</dbReference>
<sequence length="217" mass="23974">MSYKAAVFDMDGTLLDTLEDLGSAMNRVLTARGLPVHPIDSYRFFAGNGAAHLVSCALPEDRRDRDFLDVCVQDFVREYQAAGTGKGKPYAGIPELLDLLESRGILLAVLTNKPQVLAEQCMRDFLPKWSFALVQGQVPGRPVKPDPASPRLLMERLGLGAEEILYLGDTDVDMRTATSVGMHPVGVLWGFRPEEELRRAGARTIISHPLELRELLD</sequence>
<accession>A0A0X8JS64</accession>
<evidence type="ECO:0000256" key="3">
    <source>
        <dbReference type="ARBA" id="ARBA00006171"/>
    </source>
</evidence>
<dbReference type="PANTHER" id="PTHR43434">
    <property type="entry name" value="PHOSPHOGLYCOLATE PHOSPHATASE"/>
    <property type="match status" value="1"/>
</dbReference>
<organism evidence="5 6">
    <name type="scientific">Desulfomicrobium orale DSM 12838</name>
    <dbReference type="NCBI Taxonomy" id="888061"/>
    <lineage>
        <taxon>Bacteria</taxon>
        <taxon>Pseudomonadati</taxon>
        <taxon>Thermodesulfobacteriota</taxon>
        <taxon>Desulfovibrionia</taxon>
        <taxon>Desulfovibrionales</taxon>
        <taxon>Desulfomicrobiaceae</taxon>
        <taxon>Desulfomicrobium</taxon>
    </lineage>
</organism>
<protein>
    <recommendedName>
        <fullName evidence="4">phosphoglycolate phosphatase</fullName>
        <ecNumber evidence="4">3.1.3.18</ecNumber>
    </recommendedName>
</protein>
<dbReference type="Gene3D" id="1.10.150.240">
    <property type="entry name" value="Putative phosphatase, domain 2"/>
    <property type="match status" value="1"/>
</dbReference>
<keyword evidence="6" id="KW-1185">Reference proteome</keyword>
<dbReference type="OrthoDB" id="9792518at2"/>
<dbReference type="STRING" id="888061.AXF15_12815"/>
<evidence type="ECO:0000256" key="1">
    <source>
        <dbReference type="ARBA" id="ARBA00000830"/>
    </source>
</evidence>
<dbReference type="EMBL" id="CP014230">
    <property type="protein sequence ID" value="AMD93893.1"/>
    <property type="molecule type" value="Genomic_DNA"/>
</dbReference>
<name>A0A0X8JS64_9BACT</name>
<dbReference type="InterPro" id="IPR036412">
    <property type="entry name" value="HAD-like_sf"/>
</dbReference>
<comment type="pathway">
    <text evidence="2">Organic acid metabolism; glycolate biosynthesis; glycolate from 2-phosphoglycolate: step 1/1.</text>
</comment>
<dbReference type="AlphaFoldDB" id="A0A0X8JS64"/>
<gene>
    <name evidence="5" type="ORF">AXF15_12815</name>
</gene>
<evidence type="ECO:0000256" key="4">
    <source>
        <dbReference type="ARBA" id="ARBA00013078"/>
    </source>
</evidence>
<dbReference type="SFLD" id="SFLDG01135">
    <property type="entry name" value="C1.5.6:_HAD__Beta-PGM__Phospha"/>
    <property type="match status" value="1"/>
</dbReference>
<dbReference type="SFLD" id="SFLDG01129">
    <property type="entry name" value="C1.5:_HAD__Beta-PGM__Phosphata"/>
    <property type="match status" value="1"/>
</dbReference>
<dbReference type="Gene3D" id="3.40.50.1000">
    <property type="entry name" value="HAD superfamily/HAD-like"/>
    <property type="match status" value="1"/>
</dbReference>
<dbReference type="GO" id="GO:0008967">
    <property type="term" value="F:phosphoglycolate phosphatase activity"/>
    <property type="evidence" value="ECO:0007669"/>
    <property type="project" value="UniProtKB-EC"/>
</dbReference>
<dbReference type="InterPro" id="IPR023214">
    <property type="entry name" value="HAD_sf"/>
</dbReference>
<dbReference type="SUPFAM" id="SSF56784">
    <property type="entry name" value="HAD-like"/>
    <property type="match status" value="1"/>
</dbReference>
<evidence type="ECO:0000313" key="5">
    <source>
        <dbReference type="EMBL" id="AMD93893.1"/>
    </source>
</evidence>
<dbReference type="SFLD" id="SFLDS00003">
    <property type="entry name" value="Haloacid_Dehalogenase"/>
    <property type="match status" value="1"/>
</dbReference>